<dbReference type="EC" id="4.3.1.7" evidence="1"/>
<proteinExistence type="predicted"/>
<protein>
    <submittedName>
        <fullName evidence="1">Ethanolamine ammonia-lyase light chain (Modular protein)</fullName>
        <ecNumber evidence="1">4.3.1.7</ecNumber>
    </submittedName>
</protein>
<evidence type="ECO:0000313" key="2">
    <source>
        <dbReference type="Proteomes" id="UP000501793"/>
    </source>
</evidence>
<sequence length="348" mass="38057">MSRNVQDEVQEIVRRVLDRFENGTTDGAIPGRPYPERPDAASPSKEAQVLRARLVPYRTGRVDGGSSEVCGMENEGGSRTRLNTGEVAALSEEDVDPAFQGQIKGCTVSGVAIRDQRLLRDLLRTTPARIGVRRSGPRPRTETLLTFREDHAAAVDAVYGEVDEAVLEEFGLFVVDTMAADKDTYIRRPDLGRKLTPQSVHLIQHKCVKRPQVQVVVSDGLSSQAVMTNLKDVYPALCQSLKQYGLSMGTPFYVRRGRVAIMDEIGELLQPEAFVLLIGERPGLAAADSMSAYLCYRPRRGTIEADRMVVSNIHDAGTPPVEAGAHLGAVVKTMIEKKASGVKLMSVE</sequence>
<gene>
    <name evidence="1" type="ORF">FAVT5_2842</name>
</gene>
<name>A0ACA8ZBY7_9BACL</name>
<reference evidence="1" key="1">
    <citation type="submission" date="2020-04" db="EMBL/GenBank/DDBJ databases">
        <authorList>
            <person name="Hogendoorn C."/>
        </authorList>
    </citation>
    <scope>NUCLEOTIDE SEQUENCE</scope>
    <source>
        <strain evidence="1">FAVT5</strain>
    </source>
</reference>
<dbReference type="Proteomes" id="UP000501793">
    <property type="component" value="Chromosome"/>
</dbReference>
<accession>A0ACA8ZBY7</accession>
<organism evidence="1 2">
    <name type="scientific">Kyrpidia spormannii</name>
    <dbReference type="NCBI Taxonomy" id="2055160"/>
    <lineage>
        <taxon>Bacteria</taxon>
        <taxon>Bacillati</taxon>
        <taxon>Bacillota</taxon>
        <taxon>Bacilli</taxon>
        <taxon>Bacillales</taxon>
        <taxon>Alicyclobacillaceae</taxon>
        <taxon>Kyrpidia</taxon>
    </lineage>
</organism>
<evidence type="ECO:0000313" key="1">
    <source>
        <dbReference type="EMBL" id="CAB3394359.1"/>
    </source>
</evidence>
<keyword evidence="1" id="KW-0456">Lyase</keyword>
<keyword evidence="2" id="KW-1185">Reference proteome</keyword>
<dbReference type="EMBL" id="LR792684">
    <property type="protein sequence ID" value="CAB3394359.1"/>
    <property type="molecule type" value="Genomic_DNA"/>
</dbReference>